<organism evidence="2 3">
    <name type="scientific">Actinoallomurus iriomotensis</name>
    <dbReference type="NCBI Taxonomy" id="478107"/>
    <lineage>
        <taxon>Bacteria</taxon>
        <taxon>Bacillati</taxon>
        <taxon>Actinomycetota</taxon>
        <taxon>Actinomycetes</taxon>
        <taxon>Streptosporangiales</taxon>
        <taxon>Thermomonosporaceae</taxon>
        <taxon>Actinoallomurus</taxon>
    </lineage>
</organism>
<name>A0A9W6VW87_9ACTN</name>
<keyword evidence="3" id="KW-1185">Reference proteome</keyword>
<reference evidence="2" key="1">
    <citation type="submission" date="2023-03" db="EMBL/GenBank/DDBJ databases">
        <title>Actinoallomurus iriomotensis NBRC 103684.</title>
        <authorList>
            <person name="Ichikawa N."/>
            <person name="Sato H."/>
            <person name="Tonouchi N."/>
        </authorList>
    </citation>
    <scope>NUCLEOTIDE SEQUENCE</scope>
    <source>
        <strain evidence="2">NBRC 103684</strain>
    </source>
</reference>
<dbReference type="AlphaFoldDB" id="A0A9W6VW87"/>
<comment type="caution">
    <text evidence="2">The sequence shown here is derived from an EMBL/GenBank/DDBJ whole genome shotgun (WGS) entry which is preliminary data.</text>
</comment>
<keyword evidence="1" id="KW-0732">Signal</keyword>
<evidence type="ECO:0000313" key="2">
    <source>
        <dbReference type="EMBL" id="GLY87533.1"/>
    </source>
</evidence>
<feature type="signal peptide" evidence="1">
    <location>
        <begin position="1"/>
        <end position="27"/>
    </location>
</feature>
<dbReference type="Proteomes" id="UP001165074">
    <property type="component" value="Unassembled WGS sequence"/>
</dbReference>
<evidence type="ECO:0000256" key="1">
    <source>
        <dbReference type="SAM" id="SignalP"/>
    </source>
</evidence>
<dbReference type="EMBL" id="BSTK01000008">
    <property type="protein sequence ID" value="GLY87533.1"/>
    <property type="molecule type" value="Genomic_DNA"/>
</dbReference>
<feature type="chain" id="PRO_5040856079" evidence="1">
    <location>
        <begin position="28"/>
        <end position="128"/>
    </location>
</feature>
<sequence length="128" mass="13286">MRNIVRSALVALAGGSLLFAGATAVQAAPDSLAQSEPGSWSVAFYKGGNYLGMMSDYCPPPNVHRWVWDVPSAYTSATQYHAQGPCALTAFYYGGGTGTGVGLQRYSLRVGFGAVSGHVDSIAAYGDA</sequence>
<evidence type="ECO:0000313" key="3">
    <source>
        <dbReference type="Proteomes" id="UP001165074"/>
    </source>
</evidence>
<accession>A0A9W6VW87</accession>
<protein>
    <submittedName>
        <fullName evidence="2">Uncharacterized protein</fullName>
    </submittedName>
</protein>
<proteinExistence type="predicted"/>
<dbReference type="RefSeq" id="WP_285576628.1">
    <property type="nucleotide sequence ID" value="NZ_BSTK01000008.1"/>
</dbReference>
<gene>
    <name evidence="2" type="ORF">Airi02_054620</name>
</gene>